<proteinExistence type="predicted"/>
<dbReference type="InterPro" id="IPR009056">
    <property type="entry name" value="Cyt_c-like_dom"/>
</dbReference>
<protein>
    <submittedName>
        <fullName evidence="11">Cytochrome c</fullName>
    </submittedName>
</protein>
<keyword evidence="5 8" id="KW-0479">Metal-binding</keyword>
<evidence type="ECO:0000256" key="6">
    <source>
        <dbReference type="ARBA" id="ARBA00022982"/>
    </source>
</evidence>
<evidence type="ECO:0000313" key="12">
    <source>
        <dbReference type="Proteomes" id="UP000199283"/>
    </source>
</evidence>
<evidence type="ECO:0000259" key="10">
    <source>
        <dbReference type="PROSITE" id="PS51007"/>
    </source>
</evidence>
<dbReference type="GO" id="GO:0005506">
    <property type="term" value="F:iron ion binding"/>
    <property type="evidence" value="ECO:0007669"/>
    <property type="project" value="InterPro"/>
</dbReference>
<dbReference type="InterPro" id="IPR036909">
    <property type="entry name" value="Cyt_c-like_dom_sf"/>
</dbReference>
<evidence type="ECO:0000256" key="3">
    <source>
        <dbReference type="ARBA" id="ARBA00022617"/>
    </source>
</evidence>
<dbReference type="SUPFAM" id="SSF46626">
    <property type="entry name" value="Cytochrome c"/>
    <property type="match status" value="1"/>
</dbReference>
<dbReference type="InterPro" id="IPR051459">
    <property type="entry name" value="Cytochrome_c-type_DH"/>
</dbReference>
<dbReference type="PROSITE" id="PS51007">
    <property type="entry name" value="CYTC"/>
    <property type="match status" value="1"/>
</dbReference>
<keyword evidence="6" id="KW-0249">Electron transport</keyword>
<dbReference type="Pfam" id="PF00034">
    <property type="entry name" value="Cytochrom_C"/>
    <property type="match status" value="1"/>
</dbReference>
<keyword evidence="12" id="KW-1185">Reference proteome</keyword>
<evidence type="ECO:0000256" key="4">
    <source>
        <dbReference type="ARBA" id="ARBA00022660"/>
    </source>
</evidence>
<keyword evidence="2" id="KW-0813">Transport</keyword>
<dbReference type="PANTHER" id="PTHR35008">
    <property type="entry name" value="BLL4482 PROTEIN-RELATED"/>
    <property type="match status" value="1"/>
</dbReference>
<gene>
    <name evidence="11" type="ORF">SAMN04488526_0654</name>
</gene>
<dbReference type="AlphaFoldDB" id="A0A1H7HE90"/>
<feature type="region of interest" description="Disordered" evidence="9">
    <location>
        <begin position="69"/>
        <end position="92"/>
    </location>
</feature>
<evidence type="ECO:0000256" key="7">
    <source>
        <dbReference type="ARBA" id="ARBA00023004"/>
    </source>
</evidence>
<keyword evidence="7 8" id="KW-0408">Iron</keyword>
<dbReference type="OrthoDB" id="9811281at2"/>
<evidence type="ECO:0000256" key="2">
    <source>
        <dbReference type="ARBA" id="ARBA00022448"/>
    </source>
</evidence>
<organism evidence="11 12">
    <name type="scientific">Jannaschia helgolandensis</name>
    <dbReference type="NCBI Taxonomy" id="188906"/>
    <lineage>
        <taxon>Bacteria</taxon>
        <taxon>Pseudomonadati</taxon>
        <taxon>Pseudomonadota</taxon>
        <taxon>Alphaproteobacteria</taxon>
        <taxon>Rhodobacterales</taxon>
        <taxon>Roseobacteraceae</taxon>
        <taxon>Jannaschia</taxon>
    </lineage>
</organism>
<evidence type="ECO:0000313" key="11">
    <source>
        <dbReference type="EMBL" id="SEK47290.1"/>
    </source>
</evidence>
<dbReference type="STRING" id="188906.SAMN04488526_0654"/>
<evidence type="ECO:0000256" key="8">
    <source>
        <dbReference type="PROSITE-ProRule" id="PRU00433"/>
    </source>
</evidence>
<evidence type="ECO:0000256" key="5">
    <source>
        <dbReference type="ARBA" id="ARBA00022723"/>
    </source>
</evidence>
<dbReference type="EMBL" id="FNZQ01000001">
    <property type="protein sequence ID" value="SEK47290.1"/>
    <property type="molecule type" value="Genomic_DNA"/>
</dbReference>
<comment type="cofactor">
    <cofactor evidence="1">
        <name>heme c</name>
        <dbReference type="ChEBI" id="CHEBI:61717"/>
    </cofactor>
</comment>
<reference evidence="11 12" key="1">
    <citation type="submission" date="2016-10" db="EMBL/GenBank/DDBJ databases">
        <authorList>
            <person name="de Groot N.N."/>
        </authorList>
    </citation>
    <scope>NUCLEOTIDE SEQUENCE [LARGE SCALE GENOMIC DNA]</scope>
    <source>
        <strain evidence="11 12">DSM 14858</strain>
    </source>
</reference>
<dbReference type="Gene3D" id="1.10.760.10">
    <property type="entry name" value="Cytochrome c-like domain"/>
    <property type="match status" value="1"/>
</dbReference>
<sequence length="161" mass="16659">MKVATLTVIGVVVLAGLGGAVIALWPGTTNITGLRENLAPLDATVDVAAGEAIYTAQCASCHGANLEGAPDWRSPGPNGKYPPPPHDESGHTWHHDDATLFNYTKLGGDAAMAALGLENANSGMPAFADILTDAEIRDVLGYIKSTWPERVRAAQAARSGG</sequence>
<dbReference type="RefSeq" id="WP_092759708.1">
    <property type="nucleotide sequence ID" value="NZ_FNZQ01000001.1"/>
</dbReference>
<dbReference type="GO" id="GO:0020037">
    <property type="term" value="F:heme binding"/>
    <property type="evidence" value="ECO:0007669"/>
    <property type="project" value="InterPro"/>
</dbReference>
<feature type="domain" description="Cytochrome c" evidence="10">
    <location>
        <begin position="45"/>
        <end position="147"/>
    </location>
</feature>
<evidence type="ECO:0000256" key="1">
    <source>
        <dbReference type="ARBA" id="ARBA00001926"/>
    </source>
</evidence>
<dbReference type="PRINTS" id="PR00605">
    <property type="entry name" value="CYTCHROMECIC"/>
</dbReference>
<evidence type="ECO:0000256" key="9">
    <source>
        <dbReference type="SAM" id="MobiDB-lite"/>
    </source>
</evidence>
<name>A0A1H7HE90_9RHOB</name>
<accession>A0A1H7HE90</accession>
<keyword evidence="4" id="KW-0679">Respiratory chain</keyword>
<dbReference type="Proteomes" id="UP000199283">
    <property type="component" value="Unassembled WGS sequence"/>
</dbReference>
<dbReference type="InterPro" id="IPR008168">
    <property type="entry name" value="Cyt_C_IC"/>
</dbReference>
<keyword evidence="3 8" id="KW-0349">Heme</keyword>
<dbReference type="PANTHER" id="PTHR35008:SF4">
    <property type="entry name" value="BLL4482 PROTEIN"/>
    <property type="match status" value="1"/>
</dbReference>
<dbReference type="GO" id="GO:0009055">
    <property type="term" value="F:electron transfer activity"/>
    <property type="evidence" value="ECO:0007669"/>
    <property type="project" value="InterPro"/>
</dbReference>